<dbReference type="InterPro" id="IPR001453">
    <property type="entry name" value="MoaB/Mog_dom"/>
</dbReference>
<keyword evidence="7 11" id="KW-0479">Metal-binding</keyword>
<dbReference type="CDD" id="cd00887">
    <property type="entry name" value="MoeA"/>
    <property type="match status" value="1"/>
</dbReference>
<dbReference type="PANTHER" id="PTHR10192:SF5">
    <property type="entry name" value="GEPHYRIN"/>
    <property type="match status" value="1"/>
</dbReference>
<dbReference type="InterPro" id="IPR005111">
    <property type="entry name" value="MoeA_C_domain_IV"/>
</dbReference>
<accession>A0AAU8JCQ7</accession>
<dbReference type="EMBL" id="CP159837">
    <property type="protein sequence ID" value="XCM36982.1"/>
    <property type="molecule type" value="Genomic_DNA"/>
</dbReference>
<dbReference type="NCBIfam" id="NF045515">
    <property type="entry name" value="Glp_gephyrin"/>
    <property type="match status" value="1"/>
</dbReference>
<dbReference type="InterPro" id="IPR036425">
    <property type="entry name" value="MoaB/Mog-like_dom_sf"/>
</dbReference>
<dbReference type="InterPro" id="IPR036135">
    <property type="entry name" value="MoeA_linker/N_sf"/>
</dbReference>
<dbReference type="Gene3D" id="2.40.340.10">
    <property type="entry name" value="MoeA, C-terminal, domain IV"/>
    <property type="match status" value="1"/>
</dbReference>
<dbReference type="SUPFAM" id="SSF63867">
    <property type="entry name" value="MoeA C-terminal domain-like"/>
    <property type="match status" value="1"/>
</dbReference>
<comment type="cofactor">
    <cofactor evidence="1 11">
        <name>Mg(2+)</name>
        <dbReference type="ChEBI" id="CHEBI:18420"/>
    </cofactor>
</comment>
<keyword evidence="9 11" id="KW-0501">Molybdenum cofactor biosynthesis</keyword>
<dbReference type="GO" id="GO:0061599">
    <property type="term" value="F:molybdopterin molybdotransferase activity"/>
    <property type="evidence" value="ECO:0007669"/>
    <property type="project" value="UniProtKB-UniRule"/>
</dbReference>
<evidence type="ECO:0000256" key="11">
    <source>
        <dbReference type="RuleBase" id="RU365090"/>
    </source>
</evidence>
<evidence type="ECO:0000259" key="12">
    <source>
        <dbReference type="SMART" id="SM00852"/>
    </source>
</evidence>
<dbReference type="Pfam" id="PF03454">
    <property type="entry name" value="MoeA_C"/>
    <property type="match status" value="1"/>
</dbReference>
<dbReference type="PANTHER" id="PTHR10192">
    <property type="entry name" value="MOLYBDOPTERIN BIOSYNTHESIS PROTEIN"/>
    <property type="match status" value="1"/>
</dbReference>
<evidence type="ECO:0000256" key="4">
    <source>
        <dbReference type="ARBA" id="ARBA00010763"/>
    </source>
</evidence>
<dbReference type="InterPro" id="IPR038987">
    <property type="entry name" value="MoeA-like"/>
</dbReference>
<evidence type="ECO:0000256" key="2">
    <source>
        <dbReference type="ARBA" id="ARBA00002901"/>
    </source>
</evidence>
<evidence type="ECO:0000313" key="13">
    <source>
        <dbReference type="EMBL" id="XCM36982.1"/>
    </source>
</evidence>
<keyword evidence="8 11" id="KW-0460">Magnesium</keyword>
<feature type="domain" description="MoaB/Mog" evidence="12">
    <location>
        <begin position="184"/>
        <end position="340"/>
    </location>
</feature>
<dbReference type="InterPro" id="IPR008284">
    <property type="entry name" value="MoCF_biosynth_CS"/>
</dbReference>
<evidence type="ECO:0000256" key="5">
    <source>
        <dbReference type="ARBA" id="ARBA00022505"/>
    </source>
</evidence>
<dbReference type="PROSITE" id="PS01079">
    <property type="entry name" value="MOCF_BIOSYNTHESIS_2"/>
    <property type="match status" value="1"/>
</dbReference>
<dbReference type="Gene3D" id="3.90.105.10">
    <property type="entry name" value="Molybdopterin biosynthesis moea protein, domain 2"/>
    <property type="match status" value="1"/>
</dbReference>
<comment type="catalytic activity">
    <reaction evidence="10">
        <text>adenylyl-molybdopterin + molybdate = Mo-molybdopterin + AMP + H(+)</text>
        <dbReference type="Rhea" id="RHEA:35047"/>
        <dbReference type="ChEBI" id="CHEBI:15378"/>
        <dbReference type="ChEBI" id="CHEBI:36264"/>
        <dbReference type="ChEBI" id="CHEBI:62727"/>
        <dbReference type="ChEBI" id="CHEBI:71302"/>
        <dbReference type="ChEBI" id="CHEBI:456215"/>
        <dbReference type="EC" id="2.10.1.1"/>
    </reaction>
</comment>
<dbReference type="EC" id="2.10.1.1" evidence="11"/>
<dbReference type="RefSeq" id="WP_354635356.1">
    <property type="nucleotide sequence ID" value="NZ_CP159837.1"/>
</dbReference>
<reference evidence="13" key="1">
    <citation type="submission" date="2024-07" db="EMBL/GenBank/DDBJ databases">
        <authorList>
            <person name="Kim Y.J."/>
            <person name="Jeong J.Y."/>
        </authorList>
    </citation>
    <scope>NUCLEOTIDE SEQUENCE</scope>
    <source>
        <strain evidence="13">GIHE-MW2</strain>
    </source>
</reference>
<protein>
    <recommendedName>
        <fullName evidence="11">Molybdopterin molybdenumtransferase</fullName>
        <ecNumber evidence="11">2.10.1.1</ecNumber>
    </recommendedName>
</protein>
<evidence type="ECO:0000256" key="9">
    <source>
        <dbReference type="ARBA" id="ARBA00023150"/>
    </source>
</evidence>
<gene>
    <name evidence="13" type="primary">glp</name>
    <name evidence="13" type="ORF">ABWT76_005784</name>
</gene>
<dbReference type="SMART" id="SM00852">
    <property type="entry name" value="MoCF_biosynth"/>
    <property type="match status" value="1"/>
</dbReference>
<evidence type="ECO:0000256" key="6">
    <source>
        <dbReference type="ARBA" id="ARBA00022679"/>
    </source>
</evidence>
<organism evidence="13">
    <name type="scientific">Planktothricoides raciborskii GIHE-MW2</name>
    <dbReference type="NCBI Taxonomy" id="2792601"/>
    <lineage>
        <taxon>Bacteria</taxon>
        <taxon>Bacillati</taxon>
        <taxon>Cyanobacteriota</taxon>
        <taxon>Cyanophyceae</taxon>
        <taxon>Oscillatoriophycideae</taxon>
        <taxon>Oscillatoriales</taxon>
        <taxon>Oscillatoriaceae</taxon>
        <taxon>Planktothricoides</taxon>
    </lineage>
</organism>
<dbReference type="Gene3D" id="2.170.190.11">
    <property type="entry name" value="Molybdopterin biosynthesis moea protein, domain 3"/>
    <property type="match status" value="1"/>
</dbReference>
<dbReference type="NCBIfam" id="TIGR00177">
    <property type="entry name" value="molyb_syn"/>
    <property type="match status" value="1"/>
</dbReference>
<dbReference type="GO" id="GO:0006777">
    <property type="term" value="P:Mo-molybdopterin cofactor biosynthetic process"/>
    <property type="evidence" value="ECO:0007669"/>
    <property type="project" value="UniProtKB-UniRule"/>
</dbReference>
<evidence type="ECO:0000256" key="1">
    <source>
        <dbReference type="ARBA" id="ARBA00001946"/>
    </source>
</evidence>
<name>A0AAU8JCQ7_9CYAN</name>
<dbReference type="SUPFAM" id="SSF53218">
    <property type="entry name" value="Molybdenum cofactor biosynthesis proteins"/>
    <property type="match status" value="1"/>
</dbReference>
<comment type="similarity">
    <text evidence="4 11">Belongs to the MoeA family.</text>
</comment>
<dbReference type="AlphaFoldDB" id="A0AAU8JCQ7"/>
<dbReference type="Gene3D" id="3.40.980.10">
    <property type="entry name" value="MoaB/Mog-like domain"/>
    <property type="match status" value="1"/>
</dbReference>
<evidence type="ECO:0000256" key="7">
    <source>
        <dbReference type="ARBA" id="ARBA00022723"/>
    </source>
</evidence>
<dbReference type="GO" id="GO:0005829">
    <property type="term" value="C:cytosol"/>
    <property type="evidence" value="ECO:0007669"/>
    <property type="project" value="TreeGrafter"/>
</dbReference>
<keyword evidence="5 11" id="KW-0500">Molybdenum</keyword>
<dbReference type="FunFam" id="3.40.980.10:FF:000004">
    <property type="entry name" value="Molybdopterin molybdenumtransferase"/>
    <property type="match status" value="1"/>
</dbReference>
<evidence type="ECO:0000256" key="10">
    <source>
        <dbReference type="ARBA" id="ARBA00047317"/>
    </source>
</evidence>
<dbReference type="SUPFAM" id="SSF63882">
    <property type="entry name" value="MoeA N-terminal region -like"/>
    <property type="match status" value="1"/>
</dbReference>
<sequence length="427" mass="45264">MLSVEEAESIIFNLVKPLDDQQDVERLDLLSASGRVLAAPVVGSRDFPHWDNSAMDGYAVRYADVSNSSPETPTLLTVVEEIPAGKPPQVEIKPGLAARILTGSMMPPGADTVVMQEETRRQGTAVEILAAPREIGEFVRYGGSFYRAGNPLLPAGIAIAPPDIAVLATAQCVQVPVYRRPKVAILSTGDELVAPGESLKPGQLVDSNQYALTAAAIAAGCEAMPLGIVPDDPGKLKQAIAQALSLADFVLSTGGVSVGDYDYVEQILTELGGQIHIKSVAIKPGKPLTVATFPPSTTLGDSASNLSRNLSRNLLYFGLPGNPVSALVTFWRFVQPALGKLSGLNNGFLPEFILAKTQQDLRAGGQRETYLWGQIQSVDSEYQFKLAGGSHSSGNLINLAQTNGLAIVPVGKKLIPAGEMVQVMWVK</sequence>
<dbReference type="Pfam" id="PF03453">
    <property type="entry name" value="MoeA_N"/>
    <property type="match status" value="1"/>
</dbReference>
<comment type="function">
    <text evidence="2 11">Catalyzes the insertion of molybdate into adenylated molybdopterin with the concomitant release of AMP.</text>
</comment>
<comment type="pathway">
    <text evidence="3 11">Cofactor biosynthesis; molybdopterin biosynthesis.</text>
</comment>
<keyword evidence="6 11" id="KW-0808">Transferase</keyword>
<dbReference type="InterPro" id="IPR005110">
    <property type="entry name" value="MoeA_linker/N"/>
</dbReference>
<dbReference type="GO" id="GO:0046872">
    <property type="term" value="F:metal ion binding"/>
    <property type="evidence" value="ECO:0007669"/>
    <property type="project" value="UniProtKB-UniRule"/>
</dbReference>
<evidence type="ECO:0000256" key="8">
    <source>
        <dbReference type="ARBA" id="ARBA00022842"/>
    </source>
</evidence>
<dbReference type="Pfam" id="PF00994">
    <property type="entry name" value="MoCF_biosynth"/>
    <property type="match status" value="1"/>
</dbReference>
<evidence type="ECO:0000256" key="3">
    <source>
        <dbReference type="ARBA" id="ARBA00005046"/>
    </source>
</evidence>
<dbReference type="InterPro" id="IPR036688">
    <property type="entry name" value="MoeA_C_domain_IV_sf"/>
</dbReference>
<proteinExistence type="inferred from homology"/>